<dbReference type="PANTHER" id="PTHR11365:SF2">
    <property type="entry name" value="5-OXOPROLINASE"/>
    <property type="match status" value="1"/>
</dbReference>
<gene>
    <name evidence="3" type="ORF">BR63_04610</name>
</gene>
<evidence type="ECO:0000313" key="4">
    <source>
        <dbReference type="Proteomes" id="UP000515847"/>
    </source>
</evidence>
<dbReference type="InterPro" id="IPR045079">
    <property type="entry name" value="Oxoprolinase-like"/>
</dbReference>
<reference evidence="3 4" key="1">
    <citation type="journal article" date="2019" name="Front. Microbiol.">
        <title>Thermoanaerosceptrum fracticalcis gen. nov. sp. nov., a Novel Fumarate-Fermenting Microorganism From a Deep Fractured Carbonate Aquifer of the US Great Basin.</title>
        <authorList>
            <person name="Hamilton-Brehm S.D."/>
            <person name="Stewart L.E."/>
            <person name="Zavarin M."/>
            <person name="Caldwell M."/>
            <person name="Lawson P.A."/>
            <person name="Onstott T.C."/>
            <person name="Grzymski J."/>
            <person name="Neveux I."/>
            <person name="Lollar B.S."/>
            <person name="Russell C.E."/>
            <person name="Moser D.P."/>
        </authorList>
    </citation>
    <scope>NUCLEOTIDE SEQUENCE [LARGE SCALE GENOMIC DNA]</scope>
    <source>
        <strain evidence="3 4">DRI-13</strain>
    </source>
</reference>
<feature type="domain" description="Hydantoinase/oxoprolinase N-terminal" evidence="2">
    <location>
        <begin position="3"/>
        <end position="156"/>
    </location>
</feature>
<dbReference type="RefSeq" id="WP_034419882.1">
    <property type="nucleotide sequence ID" value="NZ_CP045798.1"/>
</dbReference>
<dbReference type="KEGG" id="tfr:BR63_04610"/>
<dbReference type="Proteomes" id="UP000515847">
    <property type="component" value="Chromosome"/>
</dbReference>
<evidence type="ECO:0000259" key="2">
    <source>
        <dbReference type="Pfam" id="PF05378"/>
    </source>
</evidence>
<protein>
    <submittedName>
        <fullName evidence="3">Hydantoinase/oxoprolinase family protein</fullName>
    </submittedName>
</protein>
<keyword evidence="4" id="KW-1185">Reference proteome</keyword>
<dbReference type="AlphaFoldDB" id="A0A7G6E0P8"/>
<proteinExistence type="predicted"/>
<dbReference type="InterPro" id="IPR002821">
    <property type="entry name" value="Hydantoinase_A"/>
</dbReference>
<organism evidence="3 4">
    <name type="scientific">Thermanaerosceptrum fracticalcis</name>
    <dbReference type="NCBI Taxonomy" id="1712410"/>
    <lineage>
        <taxon>Bacteria</taxon>
        <taxon>Bacillati</taxon>
        <taxon>Bacillota</taxon>
        <taxon>Clostridia</taxon>
        <taxon>Eubacteriales</taxon>
        <taxon>Peptococcaceae</taxon>
        <taxon>Thermanaerosceptrum</taxon>
    </lineage>
</organism>
<accession>A0A7G6E0P8</accession>
<dbReference type="OrthoDB" id="9768323at2"/>
<feature type="domain" description="Hydantoinase A/oxoprolinase" evidence="1">
    <location>
        <begin position="179"/>
        <end position="456"/>
    </location>
</feature>
<evidence type="ECO:0000259" key="1">
    <source>
        <dbReference type="Pfam" id="PF01968"/>
    </source>
</evidence>
<dbReference type="GO" id="GO:0005829">
    <property type="term" value="C:cytosol"/>
    <property type="evidence" value="ECO:0007669"/>
    <property type="project" value="TreeGrafter"/>
</dbReference>
<dbReference type="GO" id="GO:0017168">
    <property type="term" value="F:5-oxoprolinase (ATP-hydrolyzing) activity"/>
    <property type="evidence" value="ECO:0007669"/>
    <property type="project" value="TreeGrafter"/>
</dbReference>
<dbReference type="PANTHER" id="PTHR11365">
    <property type="entry name" value="5-OXOPROLINASE RELATED"/>
    <property type="match status" value="1"/>
</dbReference>
<dbReference type="SUPFAM" id="SSF53067">
    <property type="entry name" value="Actin-like ATPase domain"/>
    <property type="match status" value="1"/>
</dbReference>
<dbReference type="InterPro" id="IPR043129">
    <property type="entry name" value="ATPase_NBD"/>
</dbReference>
<name>A0A7G6E0P8_THEFR</name>
<dbReference type="InterPro" id="IPR008040">
    <property type="entry name" value="Hydant_A_N"/>
</dbReference>
<dbReference type="GO" id="GO:0006749">
    <property type="term" value="P:glutathione metabolic process"/>
    <property type="evidence" value="ECO:0007669"/>
    <property type="project" value="TreeGrafter"/>
</dbReference>
<dbReference type="Pfam" id="PF01968">
    <property type="entry name" value="Hydantoinase_A"/>
    <property type="match status" value="1"/>
</dbReference>
<evidence type="ECO:0000313" key="3">
    <source>
        <dbReference type="EMBL" id="QNB45652.1"/>
    </source>
</evidence>
<dbReference type="EMBL" id="CP045798">
    <property type="protein sequence ID" value="QNB45652.1"/>
    <property type="molecule type" value="Genomic_DNA"/>
</dbReference>
<dbReference type="Pfam" id="PF05378">
    <property type="entry name" value="Hydant_A_N"/>
    <property type="match status" value="1"/>
</dbReference>
<sequence length="554" mass="61002">MLIGIDVGGTFTDGVLLDNFTVKEWVKVRTKEDLTRSIQEVLNHLLEHTAQKTIERLVLSTTLITNLLAQKKYEPAGLLLLPGPGANPYHLSLPGEFVVLKGAIDYRGRIIEPIDLKEVEEAAGYLLSRGLKRIVVTCKFSQRNNTLEKQVVRHLQHKYPDLKVKASFETSGLLNWVRRINATYYTLAVEEACHHFLSHISHTLERIGLKSPVYIMKADGGTIPLDLSRKYPLEAIFSGPAASTLGGMACTSPDITSVVMDMGGTTTDLALVLKGTPLLSSKGATIGGFPTPVRALAVASLPIGGDTPLVENNRQLAFGQRKGPALCLGGPELTLTDILVYLGYSSLGQKETIAPFLHDLANRLELSPRETAERALDLLISLLEEALTQMYTTWEEEPAYRVWQVMAEKSARPRTLICLGGPAEGIGQLWAKKREWQVIVPTYAKIANAIGAALACTTLNLDFVADTENLVFYTSIGGKQGTLEHPLRTLDEARAFALSLLKEMKGDWQNHELERVETLYEEGFNIVREWRTRGKIYQIGLQTPPGILGKVKGA</sequence>